<gene>
    <name evidence="5" type="ordered locus">Rru_A3715</name>
</gene>
<name>Q2RMY6_RHORT</name>
<feature type="transmembrane region" description="Helical" evidence="4">
    <location>
        <begin position="446"/>
        <end position="467"/>
    </location>
</feature>
<evidence type="ECO:0000313" key="6">
    <source>
        <dbReference type="Proteomes" id="UP000001929"/>
    </source>
</evidence>
<proteinExistence type="predicted"/>
<feature type="coiled-coil region" evidence="3">
    <location>
        <begin position="389"/>
        <end position="416"/>
    </location>
</feature>
<keyword evidence="3" id="KW-0175">Coiled coil</keyword>
<keyword evidence="6" id="KW-1185">Reference proteome</keyword>
<evidence type="ECO:0000256" key="1">
    <source>
        <dbReference type="ARBA" id="ARBA00022741"/>
    </source>
</evidence>
<dbReference type="GO" id="GO:0004713">
    <property type="term" value="F:protein tyrosine kinase activity"/>
    <property type="evidence" value="ECO:0007669"/>
    <property type="project" value="TreeGrafter"/>
</dbReference>
<dbReference type="PANTHER" id="PTHR32309">
    <property type="entry name" value="TYROSINE-PROTEIN KINASE"/>
    <property type="match status" value="1"/>
</dbReference>
<keyword evidence="4" id="KW-0472">Membrane</keyword>
<protein>
    <submittedName>
        <fullName evidence="5">Lipopolysaccharide biosynthesis</fullName>
    </submittedName>
</protein>
<keyword evidence="4" id="KW-0812">Transmembrane</keyword>
<dbReference type="GO" id="GO:0005886">
    <property type="term" value="C:plasma membrane"/>
    <property type="evidence" value="ECO:0007669"/>
    <property type="project" value="TreeGrafter"/>
</dbReference>
<dbReference type="eggNOG" id="COG0489">
    <property type="taxonomic scope" value="Bacteria"/>
</dbReference>
<organism evidence="5 6">
    <name type="scientific">Rhodospirillum rubrum (strain ATCC 11170 / ATH 1.1.1 / DSM 467 / LMG 4362 / NCIMB 8255 / S1)</name>
    <dbReference type="NCBI Taxonomy" id="269796"/>
    <lineage>
        <taxon>Bacteria</taxon>
        <taxon>Pseudomonadati</taxon>
        <taxon>Pseudomonadota</taxon>
        <taxon>Alphaproteobacteria</taxon>
        <taxon>Rhodospirillales</taxon>
        <taxon>Rhodospirillaceae</taxon>
        <taxon>Rhodospirillum</taxon>
    </lineage>
</organism>
<evidence type="ECO:0000313" key="5">
    <source>
        <dbReference type="EMBL" id="ABC24509.1"/>
    </source>
</evidence>
<dbReference type="CDD" id="cd05387">
    <property type="entry name" value="BY-kinase"/>
    <property type="match status" value="1"/>
</dbReference>
<dbReference type="KEGG" id="rru:Rru_A3715"/>
<dbReference type="HOGENOM" id="CLU_024317_0_0_5"/>
<dbReference type="PATRIC" id="fig|269796.9.peg.3839"/>
<keyword evidence="1" id="KW-0547">Nucleotide-binding</keyword>
<keyword evidence="4" id="KW-1133">Transmembrane helix</keyword>
<accession>Q2RMY6</accession>
<feature type="transmembrane region" description="Helical" evidence="4">
    <location>
        <begin position="30"/>
        <end position="53"/>
    </location>
</feature>
<dbReference type="STRING" id="269796.Rru_A3715"/>
<keyword evidence="2" id="KW-0067">ATP-binding</keyword>
<reference evidence="5 6" key="1">
    <citation type="journal article" date="2011" name="Stand. Genomic Sci.">
        <title>Complete genome sequence of Rhodospirillum rubrum type strain (S1).</title>
        <authorList>
            <person name="Munk A.C."/>
            <person name="Copeland A."/>
            <person name="Lucas S."/>
            <person name="Lapidus A."/>
            <person name="Del Rio T.G."/>
            <person name="Barry K."/>
            <person name="Detter J.C."/>
            <person name="Hammon N."/>
            <person name="Israni S."/>
            <person name="Pitluck S."/>
            <person name="Brettin T."/>
            <person name="Bruce D."/>
            <person name="Han C."/>
            <person name="Tapia R."/>
            <person name="Gilna P."/>
            <person name="Schmutz J."/>
            <person name="Larimer F."/>
            <person name="Land M."/>
            <person name="Kyrpides N.C."/>
            <person name="Mavromatis K."/>
            <person name="Richardson P."/>
            <person name="Rohde M."/>
            <person name="Goker M."/>
            <person name="Klenk H.P."/>
            <person name="Zhang Y."/>
            <person name="Roberts G.P."/>
            <person name="Reslewic S."/>
            <person name="Schwartz D.C."/>
        </authorList>
    </citation>
    <scope>NUCLEOTIDE SEQUENCE [LARGE SCALE GENOMIC DNA]</scope>
    <source>
        <strain evidence="6">ATCC 11170 / ATH 1.1.1 / DSM 467 / LMG 4362 / NCIMB 8255 / S1</strain>
    </source>
</reference>
<dbReference type="eggNOG" id="COG3206">
    <property type="taxonomic scope" value="Bacteria"/>
</dbReference>
<evidence type="ECO:0000256" key="2">
    <source>
        <dbReference type="ARBA" id="ARBA00022840"/>
    </source>
</evidence>
<dbReference type="Proteomes" id="UP000001929">
    <property type="component" value="Chromosome"/>
</dbReference>
<dbReference type="Gene3D" id="3.40.50.300">
    <property type="entry name" value="P-loop containing nucleotide triphosphate hydrolases"/>
    <property type="match status" value="1"/>
</dbReference>
<dbReference type="InterPro" id="IPR050445">
    <property type="entry name" value="Bact_polysacc_biosynth/exp"/>
</dbReference>
<dbReference type="EMBL" id="CP000230">
    <property type="protein sequence ID" value="ABC24509.1"/>
    <property type="molecule type" value="Genomic_DNA"/>
</dbReference>
<dbReference type="InterPro" id="IPR027417">
    <property type="entry name" value="P-loop_NTPase"/>
</dbReference>
<dbReference type="AlphaFoldDB" id="Q2RMY6"/>
<dbReference type="PANTHER" id="PTHR32309:SF13">
    <property type="entry name" value="FERRIC ENTEROBACTIN TRANSPORT PROTEIN FEPE"/>
    <property type="match status" value="1"/>
</dbReference>
<evidence type="ECO:0000256" key="4">
    <source>
        <dbReference type="SAM" id="Phobius"/>
    </source>
</evidence>
<dbReference type="EnsemblBacteria" id="ABC24509">
    <property type="protein sequence ID" value="ABC24509"/>
    <property type="gene ID" value="Rru_A3715"/>
</dbReference>
<dbReference type="InterPro" id="IPR005702">
    <property type="entry name" value="Wzc-like_C"/>
</dbReference>
<evidence type="ECO:0000256" key="3">
    <source>
        <dbReference type="SAM" id="Coils"/>
    </source>
</evidence>
<dbReference type="SUPFAM" id="SSF52540">
    <property type="entry name" value="P-loop containing nucleoside triphosphate hydrolases"/>
    <property type="match status" value="1"/>
</dbReference>
<sequence>MNKSKAAITSQNQTFTLRDGLLYVFFHKKIILIGFFIPIVLMSIFATQFPLFYKAEARLMVLFSREQSGAQDLMGAPTVVSVDGLRATATEVGILRSSEVLQKVIADIGEEALFPELLRPRLFGLLPAYSPEERTQRAIDLAQERIHIDIPTDSNIVTVSFDHENREIALSVVQVLLDVYLDHRAKVFENPRSPFLLKEAERDLQLLQETERELTQTKARYKIIDIDQDILLAVNQVDSIVQRSRQMDERQAAVRAEIEEAAKSLDALPISVPSFQETTNHTDNDAVRNERLALQLERRQLSERYQADYPRIQDIDKQLDAITNFLKKNQPIYKTDRQVRNPTIEFLTNHYLTLKIEGEAVTHQVAQLAAQKAIAEKRVAELTLVAEKINDLDRRRSIQEETYREYNRRAEAARIEEATARLRSANVRVIASAYASPTGHSMVPSLLAGGVFLGLLLGAVSGIIAAYGRQVMLTPVEVEKRLGLPVVSSFSDEHQPRAKGKNAAEMIYLVARLREAGPENTTLKTLQVVSSSKLENQSKFVRQLAVEVVRGYGEKTLIIDLNEKMSAHRKTLVRPDAEAAPLLTDDGEGLADEITPDVLPTVLPNLFLTENASVSVLGDPRVNRQRLAEILDSLGASYDVIILDLPPFDVHRIGLRYAPLTDGSLTIVRAAATRLPAALNLKETILSAGGDILGAVLTERRYYIPKGILRWL</sequence>